<gene>
    <name evidence="3" type="ORF">D3W54_11730</name>
</gene>
<keyword evidence="1" id="KW-0560">Oxidoreductase</keyword>
<dbReference type="Pfam" id="PF00346">
    <property type="entry name" value="Complex1_49kDa"/>
    <property type="match status" value="1"/>
</dbReference>
<dbReference type="PANTHER" id="PTHR43485:SF1">
    <property type="entry name" value="FORMATE HYDROGENLYASE SUBUNIT 5-RELATED"/>
    <property type="match status" value="1"/>
</dbReference>
<evidence type="ECO:0000259" key="2">
    <source>
        <dbReference type="Pfam" id="PF00346"/>
    </source>
</evidence>
<dbReference type="InterPro" id="IPR029014">
    <property type="entry name" value="NiFe-Hase_large"/>
</dbReference>
<dbReference type="InterPro" id="IPR037232">
    <property type="entry name" value="NADH_quin_OxRdtase_su_C/D-like"/>
</dbReference>
<dbReference type="InterPro" id="IPR052197">
    <property type="entry name" value="ComplexI_49kDa-like"/>
</dbReference>
<evidence type="ECO:0000313" key="4">
    <source>
        <dbReference type="Proteomes" id="UP000427842"/>
    </source>
</evidence>
<name>A0ABQ6VXA6_9PROT</name>
<dbReference type="SUPFAM" id="SSF56762">
    <property type="entry name" value="HydB/Nqo4-like"/>
    <property type="match status" value="1"/>
</dbReference>
<organism evidence="3 4">
    <name type="scientific">Komagataeibacter medellinensis</name>
    <dbReference type="NCBI Taxonomy" id="1177712"/>
    <lineage>
        <taxon>Bacteria</taxon>
        <taxon>Pseudomonadati</taxon>
        <taxon>Pseudomonadota</taxon>
        <taxon>Alphaproteobacteria</taxon>
        <taxon>Acetobacterales</taxon>
        <taxon>Acetobacteraceae</taxon>
        <taxon>Komagataeibacter</taxon>
    </lineage>
</organism>
<dbReference type="EMBL" id="QYAZ01000001">
    <property type="protein sequence ID" value="KAB8124741.1"/>
    <property type="molecule type" value="Genomic_DNA"/>
</dbReference>
<dbReference type="Gene3D" id="1.10.645.10">
    <property type="entry name" value="Cytochrome-c3 Hydrogenase, chain B"/>
    <property type="match status" value="1"/>
</dbReference>
<dbReference type="InterPro" id="IPR001135">
    <property type="entry name" value="NADH_Q_OxRdtase_suD"/>
</dbReference>
<dbReference type="RefSeq" id="WP_153470921.1">
    <property type="nucleotide sequence ID" value="NZ_QYAZ01000001.1"/>
</dbReference>
<reference evidence="3 4" key="1">
    <citation type="submission" date="2018-09" db="EMBL/GenBank/DDBJ databases">
        <title>Genome sequence and characterization of the bcs clusters for the production of nanocellulose from the low pH resistant strain Komagataeibacter medellinensis ID13488.</title>
        <authorList>
            <person name="Hernandez-Arriaga A.M."/>
            <person name="Del Cerro C."/>
            <person name="Urbina L."/>
            <person name="Eceiza A."/>
            <person name="Retegi A."/>
            <person name="Prieto M.A."/>
        </authorList>
    </citation>
    <scope>NUCLEOTIDE SEQUENCE [LARGE SCALE GENOMIC DNA]</scope>
    <source>
        <strain evidence="3 4">ID13488</strain>
    </source>
</reference>
<sequence>MTLRDLVGEGRSTACAGRSELTLEGWGTMVEALPHAAARLCGLWADGVQVHALFYDGTGPFMASVGVADGRYHALSPWCPGAGAYERIIHDLWGIEAMGASGTAPWLDQGRWGMTWPLRDRAPPAPPAPDGVEFADGPVMERAGGTMLGYGPAEGGFHAPLHLRLGLPGQGILQVHPRMGYAHRGLCARMRGNTLAEGGHLAARIDAGATVAHQLAFARAVAAAGGTDSPGGGAIVPAELERVATHLDVLAQMADMLGDGRLASQAATLLEGVRQLCHAAYGHRLLFDVLPIRSTAVLAPQVLEELQMGCMALRRLFWRPRGLAAQLMGRGVLPAATARQWGIAGCAGRASGGEADLRRHDPLYAPGWLAHSPRTDGDMTARLATRLHELGESMEILRTVAAVPALPAQPPAEDMCGEGLGLAEGPAGPVWHWLRVHDGRIAAWWCGDPSLAHIQALPAILSGAVYEDVAPILTSLGLSAAGADL</sequence>
<evidence type="ECO:0000256" key="1">
    <source>
        <dbReference type="ARBA" id="ARBA00023002"/>
    </source>
</evidence>
<dbReference type="SUPFAM" id="SSF143243">
    <property type="entry name" value="Nqo5-like"/>
    <property type="match status" value="1"/>
</dbReference>
<proteinExistence type="predicted"/>
<feature type="domain" description="NADH-quinone oxidoreductase subunit D" evidence="2">
    <location>
        <begin position="302"/>
        <end position="401"/>
    </location>
</feature>
<comment type="caution">
    <text evidence="3">The sequence shown here is derived from an EMBL/GenBank/DDBJ whole genome shotgun (WGS) entry which is preliminary data.</text>
</comment>
<evidence type="ECO:0000313" key="3">
    <source>
        <dbReference type="EMBL" id="KAB8124741.1"/>
    </source>
</evidence>
<protein>
    <submittedName>
        <fullName evidence="3">NADH-quinone oxidoreductase</fullName>
    </submittedName>
</protein>
<dbReference type="Proteomes" id="UP000427842">
    <property type="component" value="Unassembled WGS sequence"/>
</dbReference>
<dbReference type="PANTHER" id="PTHR43485">
    <property type="entry name" value="HYDROGENASE-4 COMPONENT G"/>
    <property type="match status" value="1"/>
</dbReference>
<accession>A0ABQ6VXA6</accession>
<keyword evidence="4" id="KW-1185">Reference proteome</keyword>